<evidence type="ECO:0000313" key="2">
    <source>
        <dbReference type="EMBL" id="ORW98486.1"/>
    </source>
</evidence>
<dbReference type="InterPro" id="IPR038332">
    <property type="entry name" value="PPE_sf"/>
</dbReference>
<dbReference type="InterPro" id="IPR000084">
    <property type="entry name" value="PE-PGRS_N"/>
</dbReference>
<gene>
    <name evidence="2" type="ORF">AWC27_03620</name>
</gene>
<dbReference type="Gene3D" id="1.10.287.850">
    <property type="entry name" value="HP0062-like domain"/>
    <property type="match status" value="1"/>
</dbReference>
<proteinExistence type="predicted"/>
<dbReference type="EMBL" id="LQPW01000120">
    <property type="protein sequence ID" value="ORW98486.1"/>
    <property type="molecule type" value="Genomic_DNA"/>
</dbReference>
<evidence type="ECO:0000259" key="1">
    <source>
        <dbReference type="Pfam" id="PF00934"/>
    </source>
</evidence>
<reference evidence="2 3" key="1">
    <citation type="submission" date="2016-01" db="EMBL/GenBank/DDBJ databases">
        <title>The new phylogeny of the genus Mycobacterium.</title>
        <authorList>
            <person name="Tarcisio F."/>
            <person name="Conor M."/>
            <person name="Antonella G."/>
            <person name="Elisabetta G."/>
            <person name="Giulia F.S."/>
            <person name="Sara T."/>
            <person name="Anna F."/>
            <person name="Clotilde B."/>
            <person name="Roberto B."/>
            <person name="Veronica D.S."/>
            <person name="Fabio R."/>
            <person name="Monica P."/>
            <person name="Olivier J."/>
            <person name="Enrico T."/>
            <person name="Nicola S."/>
        </authorList>
    </citation>
    <scope>NUCLEOTIDE SEQUENCE [LARGE SCALE GENOMIC DNA]</scope>
    <source>
        <strain evidence="2 3">DSM 44166</strain>
    </source>
</reference>
<keyword evidence="3" id="KW-1185">Reference proteome</keyword>
<protein>
    <submittedName>
        <fullName evidence="2">PE family protein</fullName>
    </submittedName>
</protein>
<evidence type="ECO:0000313" key="3">
    <source>
        <dbReference type="Proteomes" id="UP000193317"/>
    </source>
</evidence>
<feature type="domain" description="PE" evidence="1">
    <location>
        <begin position="4"/>
        <end position="94"/>
    </location>
</feature>
<comment type="caution">
    <text evidence="2">The sequence shown here is derived from an EMBL/GenBank/DDBJ whole genome shotgun (WGS) entry which is preliminary data.</text>
</comment>
<organism evidence="2 3">
    <name type="scientific">Mycobacterium szulgai</name>
    <dbReference type="NCBI Taxonomy" id="1787"/>
    <lineage>
        <taxon>Bacteria</taxon>
        <taxon>Bacillati</taxon>
        <taxon>Actinomycetota</taxon>
        <taxon>Actinomycetes</taxon>
        <taxon>Mycobacteriales</taxon>
        <taxon>Mycobacteriaceae</taxon>
        <taxon>Mycobacterium</taxon>
    </lineage>
</organism>
<dbReference type="Pfam" id="PF00934">
    <property type="entry name" value="PE"/>
    <property type="match status" value="1"/>
</dbReference>
<dbReference type="AlphaFoldDB" id="A0A1X2EDI7"/>
<dbReference type="Proteomes" id="UP000193317">
    <property type="component" value="Unassembled WGS sequence"/>
</dbReference>
<sequence length="99" mass="9825">MSYVITDPEALTAAADSLAGICAALDAQNAATAGPTTSLVPAANDEISALTAAIFSAHGQLYQQVSSQAVAIFGSCVHDLSTGARSYASTEGANAMAMS</sequence>
<accession>A0A1X2EDI7</accession>
<dbReference type="OrthoDB" id="4764589at2"/>
<name>A0A1X2EDI7_MYCSZ</name>
<dbReference type="RefSeq" id="WP_085671483.1">
    <property type="nucleotide sequence ID" value="NZ_JACKRU010000268.1"/>
</dbReference>
<dbReference type="SUPFAM" id="SSF140459">
    <property type="entry name" value="PE/PPE dimer-like"/>
    <property type="match status" value="1"/>
</dbReference>